<sequence>MATSPIPIYILSDSAELPDDKVNDLVHTFTTTSAVQPVAIITFITTRPTRPLSTPQDLVSYHFETKQPNTPVSPILALDKRSGEDGTVLFAAPALPRDEVELSDDEEEEEAAAAAAADDDIMHCRVVAEWVNALAANMAIGHQSPDLVRIAFGGILTRSYMLIVVAISTSSAPETACFGDSLNHPRLESGWLT</sequence>
<dbReference type="EMBL" id="SGPL01000059">
    <property type="protein sequence ID" value="THH18954.1"/>
    <property type="molecule type" value="Genomic_DNA"/>
</dbReference>
<comment type="caution">
    <text evidence="1">The sequence shown here is derived from an EMBL/GenBank/DDBJ whole genome shotgun (WGS) entry which is preliminary data.</text>
</comment>
<proteinExistence type="predicted"/>
<organism evidence="1 2">
    <name type="scientific">Bondarzewia mesenterica</name>
    <dbReference type="NCBI Taxonomy" id="1095465"/>
    <lineage>
        <taxon>Eukaryota</taxon>
        <taxon>Fungi</taxon>
        <taxon>Dikarya</taxon>
        <taxon>Basidiomycota</taxon>
        <taxon>Agaricomycotina</taxon>
        <taxon>Agaricomycetes</taxon>
        <taxon>Russulales</taxon>
        <taxon>Bondarzewiaceae</taxon>
        <taxon>Bondarzewia</taxon>
    </lineage>
</organism>
<protein>
    <submittedName>
        <fullName evidence="1">Uncharacterized protein</fullName>
    </submittedName>
</protein>
<evidence type="ECO:0000313" key="1">
    <source>
        <dbReference type="EMBL" id="THH18954.1"/>
    </source>
</evidence>
<gene>
    <name evidence="1" type="ORF">EW146_g2102</name>
</gene>
<name>A0A4S4M1Q0_9AGAM</name>
<reference evidence="1 2" key="1">
    <citation type="submission" date="2019-02" db="EMBL/GenBank/DDBJ databases">
        <title>Genome sequencing of the rare red list fungi Bondarzewia mesenterica.</title>
        <authorList>
            <person name="Buettner E."/>
            <person name="Kellner H."/>
        </authorList>
    </citation>
    <scope>NUCLEOTIDE SEQUENCE [LARGE SCALE GENOMIC DNA]</scope>
    <source>
        <strain evidence="1 2">DSM 108281</strain>
    </source>
</reference>
<dbReference type="Proteomes" id="UP000310158">
    <property type="component" value="Unassembled WGS sequence"/>
</dbReference>
<evidence type="ECO:0000313" key="2">
    <source>
        <dbReference type="Proteomes" id="UP000310158"/>
    </source>
</evidence>
<dbReference type="AlphaFoldDB" id="A0A4S4M1Q0"/>
<accession>A0A4S4M1Q0</accession>
<keyword evidence="2" id="KW-1185">Reference proteome</keyword>